<feature type="region of interest" description="Disordered" evidence="12">
    <location>
        <begin position="32"/>
        <end position="85"/>
    </location>
</feature>
<evidence type="ECO:0000313" key="14">
    <source>
        <dbReference type="EMBL" id="BBD77290.1"/>
    </source>
</evidence>
<accession>A0A2Z6DXX3</accession>
<dbReference type="SMART" id="SM00986">
    <property type="entry name" value="UDG"/>
    <property type="match status" value="1"/>
</dbReference>
<evidence type="ECO:0000256" key="10">
    <source>
        <dbReference type="ARBA" id="ARBA00023014"/>
    </source>
</evidence>
<dbReference type="PANTHER" id="PTHR33693:SF1">
    <property type="entry name" value="TYPE-4 URACIL-DNA GLYCOSYLASE"/>
    <property type="match status" value="1"/>
</dbReference>
<feature type="compositionally biased region" description="Pro residues" evidence="12">
    <location>
        <begin position="70"/>
        <end position="82"/>
    </location>
</feature>
<protein>
    <recommendedName>
        <fullName evidence="4">Type-4 uracil-DNA glycosylase</fullName>
        <ecNumber evidence="3">3.2.2.27</ecNumber>
    </recommendedName>
</protein>
<proteinExistence type="inferred from homology"/>
<keyword evidence="10" id="KW-0411">Iron-sulfur</keyword>
<dbReference type="GO" id="GO:0046872">
    <property type="term" value="F:metal ion binding"/>
    <property type="evidence" value="ECO:0007669"/>
    <property type="project" value="UniProtKB-KW"/>
</dbReference>
<name>A0A2Z6DXX3_HYDTE</name>
<keyword evidence="7" id="KW-0227">DNA damage</keyword>
<dbReference type="Gene3D" id="3.40.470.10">
    <property type="entry name" value="Uracil-DNA glycosylase-like domain"/>
    <property type="match status" value="1"/>
</dbReference>
<dbReference type="CDD" id="cd10030">
    <property type="entry name" value="UDG-F4_TTUDGA_SPO1dp_like"/>
    <property type="match status" value="1"/>
</dbReference>
<dbReference type="KEGG" id="htl:HPTL_1026"/>
<dbReference type="Pfam" id="PF03167">
    <property type="entry name" value="UDG"/>
    <property type="match status" value="1"/>
</dbReference>
<keyword evidence="5" id="KW-0004">4Fe-4S</keyword>
<dbReference type="GO" id="GO:0051539">
    <property type="term" value="F:4 iron, 4 sulfur cluster binding"/>
    <property type="evidence" value="ECO:0007669"/>
    <property type="project" value="UniProtKB-KW"/>
</dbReference>
<evidence type="ECO:0000256" key="8">
    <source>
        <dbReference type="ARBA" id="ARBA00022801"/>
    </source>
</evidence>
<feature type="domain" description="Uracil-DNA glycosylase-like" evidence="13">
    <location>
        <begin position="120"/>
        <end position="267"/>
    </location>
</feature>
<dbReference type="InterPro" id="IPR051536">
    <property type="entry name" value="UDG_Type-4/5"/>
</dbReference>
<keyword evidence="9" id="KW-0408">Iron</keyword>
<dbReference type="SMART" id="SM00987">
    <property type="entry name" value="UreE_C"/>
    <property type="match status" value="1"/>
</dbReference>
<evidence type="ECO:0000256" key="6">
    <source>
        <dbReference type="ARBA" id="ARBA00022723"/>
    </source>
</evidence>
<dbReference type="SUPFAM" id="SSF52141">
    <property type="entry name" value="Uracil-DNA glycosylase-like"/>
    <property type="match status" value="1"/>
</dbReference>
<dbReference type="InterPro" id="IPR005273">
    <property type="entry name" value="Ura-DNA_glyco_family4"/>
</dbReference>
<evidence type="ECO:0000256" key="12">
    <source>
        <dbReference type="SAM" id="MobiDB-lite"/>
    </source>
</evidence>
<evidence type="ECO:0000259" key="13">
    <source>
        <dbReference type="SMART" id="SM00986"/>
    </source>
</evidence>
<dbReference type="GO" id="GO:0004844">
    <property type="term" value="F:uracil DNA N-glycosylase activity"/>
    <property type="evidence" value="ECO:0007669"/>
    <property type="project" value="UniProtKB-EC"/>
</dbReference>
<organism evidence="14 15">
    <name type="scientific">Hydrogenophilus thermoluteolus</name>
    <name type="common">Pseudomonas hydrogenothermophila</name>
    <dbReference type="NCBI Taxonomy" id="297"/>
    <lineage>
        <taxon>Bacteria</taxon>
        <taxon>Pseudomonadati</taxon>
        <taxon>Pseudomonadota</taxon>
        <taxon>Hydrogenophilia</taxon>
        <taxon>Hydrogenophilales</taxon>
        <taxon>Hydrogenophilaceae</taxon>
        <taxon>Hydrogenophilus</taxon>
    </lineage>
</organism>
<gene>
    <name evidence="14" type="ORF">HPTL_1026</name>
</gene>
<evidence type="ECO:0000256" key="4">
    <source>
        <dbReference type="ARBA" id="ARBA00019403"/>
    </source>
</evidence>
<dbReference type="AlphaFoldDB" id="A0A2Z6DXX3"/>
<dbReference type="PANTHER" id="PTHR33693">
    <property type="entry name" value="TYPE-5 URACIL-DNA GLYCOSYLASE"/>
    <property type="match status" value="1"/>
</dbReference>
<feature type="compositionally biased region" description="Low complexity" evidence="12">
    <location>
        <begin position="60"/>
        <end position="69"/>
    </location>
</feature>
<keyword evidence="15" id="KW-1185">Reference proteome</keyword>
<evidence type="ECO:0000256" key="3">
    <source>
        <dbReference type="ARBA" id="ARBA00012030"/>
    </source>
</evidence>
<keyword evidence="8" id="KW-0378">Hydrolase</keyword>
<dbReference type="EC" id="3.2.2.27" evidence="3"/>
<reference evidence="14 15" key="1">
    <citation type="submission" date="2018-04" db="EMBL/GenBank/DDBJ databases">
        <title>Complete genome sequence of Hydrogenophilus thermoluteolus TH-1.</title>
        <authorList>
            <person name="Arai H."/>
        </authorList>
    </citation>
    <scope>NUCLEOTIDE SEQUENCE [LARGE SCALE GENOMIC DNA]</scope>
    <source>
        <strain evidence="14 15">TH-1</strain>
    </source>
</reference>
<dbReference type="NCBIfam" id="TIGR00758">
    <property type="entry name" value="UDG_fam4"/>
    <property type="match status" value="1"/>
</dbReference>
<dbReference type="EMBL" id="AP018558">
    <property type="protein sequence ID" value="BBD77290.1"/>
    <property type="molecule type" value="Genomic_DNA"/>
</dbReference>
<evidence type="ECO:0000313" key="15">
    <source>
        <dbReference type="Proteomes" id="UP000262004"/>
    </source>
</evidence>
<dbReference type="OrthoDB" id="5290748at2"/>
<evidence type="ECO:0000256" key="11">
    <source>
        <dbReference type="ARBA" id="ARBA00023204"/>
    </source>
</evidence>
<keyword evidence="6" id="KW-0479">Metal-binding</keyword>
<dbReference type="InterPro" id="IPR036895">
    <property type="entry name" value="Uracil-DNA_glycosylase-like_sf"/>
</dbReference>
<keyword evidence="11" id="KW-0234">DNA repair</keyword>
<evidence type="ECO:0000256" key="5">
    <source>
        <dbReference type="ARBA" id="ARBA00022485"/>
    </source>
</evidence>
<dbReference type="Proteomes" id="UP000262004">
    <property type="component" value="Chromosome"/>
</dbReference>
<evidence type="ECO:0000256" key="9">
    <source>
        <dbReference type="ARBA" id="ARBA00023004"/>
    </source>
</evidence>
<evidence type="ECO:0000256" key="7">
    <source>
        <dbReference type="ARBA" id="ARBA00022763"/>
    </source>
</evidence>
<evidence type="ECO:0000256" key="1">
    <source>
        <dbReference type="ARBA" id="ARBA00001400"/>
    </source>
</evidence>
<evidence type="ECO:0000256" key="2">
    <source>
        <dbReference type="ARBA" id="ARBA00006521"/>
    </source>
</evidence>
<dbReference type="GO" id="GO:0006281">
    <property type="term" value="P:DNA repair"/>
    <property type="evidence" value="ECO:0007669"/>
    <property type="project" value="UniProtKB-KW"/>
</dbReference>
<comment type="catalytic activity">
    <reaction evidence="1">
        <text>Hydrolyzes single-stranded DNA or mismatched double-stranded DNA and polynucleotides, releasing free uracil.</text>
        <dbReference type="EC" id="3.2.2.27"/>
    </reaction>
</comment>
<feature type="compositionally biased region" description="Low complexity" evidence="12">
    <location>
        <begin position="34"/>
        <end position="47"/>
    </location>
</feature>
<dbReference type="InterPro" id="IPR005122">
    <property type="entry name" value="Uracil-DNA_glycosylase-like"/>
</dbReference>
<comment type="similarity">
    <text evidence="2">Belongs to the uracil-DNA glycosylase (UDG) superfamily. Type 4 (UDGa) family.</text>
</comment>
<dbReference type="RefSeq" id="WP_119335039.1">
    <property type="nucleotide sequence ID" value="NZ_AP018558.1"/>
</dbReference>
<sequence length="277" mass="31411">MTDPLRRFAWLDAMELTPLWRLRSRWLISDRSAQTQTDTQTNPQDVTIDTDRSAPRYPCQQTQRQASRQPTPPQAPPEPPSSRFPERAEQIATMDWEALEAAIRRCQACPLSRERTQAVPGVGDHRARWLFVGEGPGREEDRQGEPFVGPAGKLLDEMLFALGLRRGADVYIANAVKCRPPLNRTPHPEEIAACNPFLARQIALLAPRIIVALGKPAAFALLDEEVKIAQARGRRFDYHGIPVVVTYHPAYLLRNPADKRKAWEDLLFARRILMQQV</sequence>